<dbReference type="InterPro" id="IPR004358">
    <property type="entry name" value="Sig_transdc_His_kin-like_C"/>
</dbReference>
<dbReference type="OrthoDB" id="9781208at2"/>
<comment type="caution">
    <text evidence="8">The sequence shown here is derived from an EMBL/GenBank/DDBJ whole genome shotgun (WGS) entry which is preliminary data.</text>
</comment>
<evidence type="ECO:0000256" key="2">
    <source>
        <dbReference type="ARBA" id="ARBA00012438"/>
    </source>
</evidence>
<dbReference type="InterPro" id="IPR003661">
    <property type="entry name" value="HisK_dim/P_dom"/>
</dbReference>
<evidence type="ECO:0000256" key="6">
    <source>
        <dbReference type="ARBA" id="ARBA00023012"/>
    </source>
</evidence>
<dbReference type="Pfam" id="PF00512">
    <property type="entry name" value="HisKA"/>
    <property type="match status" value="1"/>
</dbReference>
<keyword evidence="6" id="KW-0902">Two-component regulatory system</keyword>
<dbReference type="SMART" id="SM00387">
    <property type="entry name" value="HATPase_c"/>
    <property type="match status" value="1"/>
</dbReference>
<dbReference type="InterPro" id="IPR046342">
    <property type="entry name" value="CBS_dom_sf"/>
</dbReference>
<dbReference type="EMBL" id="SNQI01000001">
    <property type="protein sequence ID" value="TEW76625.1"/>
    <property type="molecule type" value="Genomic_DNA"/>
</dbReference>
<evidence type="ECO:0000256" key="4">
    <source>
        <dbReference type="ARBA" id="ARBA00022679"/>
    </source>
</evidence>
<evidence type="ECO:0000313" key="8">
    <source>
        <dbReference type="EMBL" id="TEW76625.1"/>
    </source>
</evidence>
<dbReference type="Gene3D" id="1.10.287.130">
    <property type="match status" value="1"/>
</dbReference>
<keyword evidence="9" id="KW-1185">Reference proteome</keyword>
<accession>A0A4Y8AWV6</accession>
<dbReference type="InterPro" id="IPR036890">
    <property type="entry name" value="HATPase_C_sf"/>
</dbReference>
<dbReference type="InterPro" id="IPR000644">
    <property type="entry name" value="CBS_dom"/>
</dbReference>
<evidence type="ECO:0000256" key="3">
    <source>
        <dbReference type="ARBA" id="ARBA00022553"/>
    </source>
</evidence>
<dbReference type="SMART" id="SM00388">
    <property type="entry name" value="HisKA"/>
    <property type="match status" value="1"/>
</dbReference>
<dbReference type="InterPro" id="IPR050736">
    <property type="entry name" value="Sensor_HK_Regulatory"/>
</dbReference>
<keyword evidence="3" id="KW-0597">Phosphoprotein</keyword>
<dbReference type="InterPro" id="IPR003594">
    <property type="entry name" value="HATPase_dom"/>
</dbReference>
<protein>
    <recommendedName>
        <fullName evidence="2">histidine kinase</fullName>
        <ecNumber evidence="2">2.7.13.3</ecNumber>
    </recommendedName>
</protein>
<dbReference type="Gene3D" id="3.10.580.10">
    <property type="entry name" value="CBS-domain"/>
    <property type="match status" value="1"/>
</dbReference>
<dbReference type="PRINTS" id="PR00344">
    <property type="entry name" value="BCTRLSENSOR"/>
</dbReference>
<dbReference type="InterPro" id="IPR036097">
    <property type="entry name" value="HisK_dim/P_sf"/>
</dbReference>
<proteinExistence type="predicted"/>
<evidence type="ECO:0000259" key="7">
    <source>
        <dbReference type="PROSITE" id="PS50109"/>
    </source>
</evidence>
<comment type="catalytic activity">
    <reaction evidence="1">
        <text>ATP + protein L-histidine = ADP + protein N-phospho-L-histidine.</text>
        <dbReference type="EC" id="2.7.13.3"/>
    </reaction>
</comment>
<dbReference type="InterPro" id="IPR005467">
    <property type="entry name" value="His_kinase_dom"/>
</dbReference>
<organism evidence="8 9">
    <name type="scientific">Gramella jeungdoensis</name>
    <dbReference type="NCBI Taxonomy" id="708091"/>
    <lineage>
        <taxon>Bacteria</taxon>
        <taxon>Pseudomonadati</taxon>
        <taxon>Bacteroidota</taxon>
        <taxon>Flavobacteriia</taxon>
        <taxon>Flavobacteriales</taxon>
        <taxon>Flavobacteriaceae</taxon>
        <taxon>Christiangramia</taxon>
    </lineage>
</organism>
<evidence type="ECO:0000256" key="1">
    <source>
        <dbReference type="ARBA" id="ARBA00000085"/>
    </source>
</evidence>
<name>A0A4Y8AWV6_9FLAO</name>
<dbReference type="SUPFAM" id="SSF54631">
    <property type="entry name" value="CBS-domain pair"/>
    <property type="match status" value="1"/>
</dbReference>
<dbReference type="Pfam" id="PF00571">
    <property type="entry name" value="CBS"/>
    <property type="match status" value="1"/>
</dbReference>
<dbReference type="Pfam" id="PF02518">
    <property type="entry name" value="HATPase_c"/>
    <property type="match status" value="1"/>
</dbReference>
<dbReference type="Proteomes" id="UP000298517">
    <property type="component" value="Unassembled WGS sequence"/>
</dbReference>
<reference evidence="8 9" key="1">
    <citation type="journal article" date="2011" name="J. Microbiol.">
        <title>Gramella jeungdoensis sp. nov., isolated from a solar saltern in Korea.</title>
        <authorList>
            <person name="Joung Y."/>
            <person name="Kim H."/>
            <person name="Jang T."/>
            <person name="Ahn T.S."/>
            <person name="Joh K."/>
        </authorList>
    </citation>
    <scope>NUCLEOTIDE SEQUENCE [LARGE SCALE GENOMIC DNA]</scope>
    <source>
        <strain evidence="8 9">KCTC 23123</strain>
    </source>
</reference>
<feature type="domain" description="Histidine kinase" evidence="7">
    <location>
        <begin position="141"/>
        <end position="359"/>
    </location>
</feature>
<dbReference type="SUPFAM" id="SSF47384">
    <property type="entry name" value="Homodimeric domain of signal transducing histidine kinase"/>
    <property type="match status" value="1"/>
</dbReference>
<dbReference type="Gene3D" id="3.30.565.10">
    <property type="entry name" value="Histidine kinase-like ATPase, C-terminal domain"/>
    <property type="match status" value="1"/>
</dbReference>
<dbReference type="EC" id="2.7.13.3" evidence="2"/>
<sequence length="377" mass="43224">MKIEHLIRKDFLTVNPFYGVKSIKKDLLKRRALVVQDQNQFYGVLTPNDILTNSKVLVIDCVSIKKLVNFEQSVKEVLSEMDVSNVDVLPVGKDGNFIGLVFKKELYNYVSEYNLELETIIKERTNELKRALETRDLLFSIIAHDLKSPFNVILGFSDLLKNNLRNYRIEKSEILINQMNAQAKRTHNLLENLLNWSRNQSKKLVLNHTYFNIGAVIDGIIDELKESALIKNITLRSFYPENLNVNADKNMMEVILRNLILNAIKFTENNGLVEVYAMVFDKDIEITVSDSGIGVEDRNKIKIFTIDNNKVKLGTANEKGSGLGLVVCKDFVESHHGKIWVEDNKDKGSLFKFTLPTQVFKDSSFKPRNKPIIKIEE</sequence>
<evidence type="ECO:0000256" key="5">
    <source>
        <dbReference type="ARBA" id="ARBA00022777"/>
    </source>
</evidence>
<keyword evidence="4" id="KW-0808">Transferase</keyword>
<evidence type="ECO:0000313" key="9">
    <source>
        <dbReference type="Proteomes" id="UP000298517"/>
    </source>
</evidence>
<dbReference type="RefSeq" id="WP_134246636.1">
    <property type="nucleotide sequence ID" value="NZ_SNQI01000001.1"/>
</dbReference>
<dbReference type="PANTHER" id="PTHR43711:SF26">
    <property type="entry name" value="SENSOR HISTIDINE KINASE RCSC"/>
    <property type="match status" value="1"/>
</dbReference>
<dbReference type="SUPFAM" id="SSF55874">
    <property type="entry name" value="ATPase domain of HSP90 chaperone/DNA topoisomerase II/histidine kinase"/>
    <property type="match status" value="1"/>
</dbReference>
<dbReference type="PANTHER" id="PTHR43711">
    <property type="entry name" value="TWO-COMPONENT HISTIDINE KINASE"/>
    <property type="match status" value="1"/>
</dbReference>
<dbReference type="AlphaFoldDB" id="A0A4Y8AWV6"/>
<dbReference type="GO" id="GO:0000155">
    <property type="term" value="F:phosphorelay sensor kinase activity"/>
    <property type="evidence" value="ECO:0007669"/>
    <property type="project" value="InterPro"/>
</dbReference>
<keyword evidence="5" id="KW-0418">Kinase</keyword>
<dbReference type="PROSITE" id="PS50109">
    <property type="entry name" value="HIS_KIN"/>
    <property type="match status" value="1"/>
</dbReference>
<gene>
    <name evidence="8" type="ORF">E2488_01895</name>
</gene>
<dbReference type="CDD" id="cd00082">
    <property type="entry name" value="HisKA"/>
    <property type="match status" value="1"/>
</dbReference>